<dbReference type="SUPFAM" id="SSF52540">
    <property type="entry name" value="P-loop containing nucleoside triphosphate hydrolases"/>
    <property type="match status" value="1"/>
</dbReference>
<dbReference type="InterPro" id="IPR032319">
    <property type="entry name" value="CLP1_P"/>
</dbReference>
<dbReference type="GO" id="GO:0051731">
    <property type="term" value="F:polynucleotide 5'-hydroxyl-kinase activity"/>
    <property type="evidence" value="ECO:0007669"/>
    <property type="project" value="InterPro"/>
</dbReference>
<comment type="function">
    <text evidence="1">Polynucleotide 5'-kinase involved in rRNA processing.</text>
</comment>
<reference evidence="14" key="1">
    <citation type="journal article" date="2023" name="Mol. Phylogenet. Evol.">
        <title>Genome-scale phylogeny and comparative genomics of the fungal order Sordariales.</title>
        <authorList>
            <person name="Hensen N."/>
            <person name="Bonometti L."/>
            <person name="Westerberg I."/>
            <person name="Brannstrom I.O."/>
            <person name="Guillou S."/>
            <person name="Cros-Aarteil S."/>
            <person name="Calhoun S."/>
            <person name="Haridas S."/>
            <person name="Kuo A."/>
            <person name="Mondo S."/>
            <person name="Pangilinan J."/>
            <person name="Riley R."/>
            <person name="LaButti K."/>
            <person name="Andreopoulos B."/>
            <person name="Lipzen A."/>
            <person name="Chen C."/>
            <person name="Yan M."/>
            <person name="Daum C."/>
            <person name="Ng V."/>
            <person name="Clum A."/>
            <person name="Steindorff A."/>
            <person name="Ohm R.A."/>
            <person name="Martin F."/>
            <person name="Silar P."/>
            <person name="Natvig D.O."/>
            <person name="Lalanne C."/>
            <person name="Gautier V."/>
            <person name="Ament-Velasquez S.L."/>
            <person name="Kruys A."/>
            <person name="Hutchinson M.I."/>
            <person name="Powell A.J."/>
            <person name="Barry K."/>
            <person name="Miller A.N."/>
            <person name="Grigoriev I.V."/>
            <person name="Debuchy R."/>
            <person name="Gladieux P."/>
            <person name="Hiltunen Thoren M."/>
            <person name="Johannesson H."/>
        </authorList>
    </citation>
    <scope>NUCLEOTIDE SEQUENCE</scope>
    <source>
        <strain evidence="14">SMH4131-1</strain>
    </source>
</reference>
<dbReference type="FunFam" id="3.40.50.300:FF:001156">
    <property type="entry name" value="Polynucleotide 5-hydroxyl-kinase grc3"/>
    <property type="match status" value="1"/>
</dbReference>
<evidence type="ECO:0000256" key="12">
    <source>
        <dbReference type="SAM" id="MobiDB-lite"/>
    </source>
</evidence>
<dbReference type="GO" id="GO:0005730">
    <property type="term" value="C:nucleolus"/>
    <property type="evidence" value="ECO:0007669"/>
    <property type="project" value="UniProtKB-SubCell"/>
</dbReference>
<keyword evidence="11" id="KW-0539">Nucleus</keyword>
<dbReference type="PANTHER" id="PTHR12755:SF3">
    <property type="entry name" value="POLYNUCLEOTIDE 5'-HYDROXYL-KINASE NOL9"/>
    <property type="match status" value="1"/>
</dbReference>
<feature type="compositionally biased region" description="Low complexity" evidence="12">
    <location>
        <begin position="403"/>
        <end position="415"/>
    </location>
</feature>
<proteinExistence type="inferred from homology"/>
<comment type="caution">
    <text evidence="14">The sequence shown here is derived from an EMBL/GenBank/DDBJ whole genome shotgun (WGS) entry which is preliminary data.</text>
</comment>
<evidence type="ECO:0000256" key="8">
    <source>
        <dbReference type="ARBA" id="ARBA00022741"/>
    </source>
</evidence>
<dbReference type="GO" id="GO:0005524">
    <property type="term" value="F:ATP binding"/>
    <property type="evidence" value="ECO:0007669"/>
    <property type="project" value="UniProtKB-KW"/>
</dbReference>
<keyword evidence="7" id="KW-0808">Transferase</keyword>
<feature type="region of interest" description="Disordered" evidence="12">
    <location>
        <begin position="391"/>
        <end position="439"/>
    </location>
</feature>
<dbReference type="AlphaFoldDB" id="A0AAE0M618"/>
<dbReference type="InterPro" id="IPR045116">
    <property type="entry name" value="Clp1/Grc3"/>
</dbReference>
<feature type="compositionally biased region" description="Acidic residues" evidence="12">
    <location>
        <begin position="512"/>
        <end position="545"/>
    </location>
</feature>
<reference evidence="14" key="2">
    <citation type="submission" date="2023-06" db="EMBL/GenBank/DDBJ databases">
        <authorList>
            <consortium name="Lawrence Berkeley National Laboratory"/>
            <person name="Haridas S."/>
            <person name="Hensen N."/>
            <person name="Bonometti L."/>
            <person name="Westerberg I."/>
            <person name="Brannstrom I.O."/>
            <person name="Guillou S."/>
            <person name="Cros-Aarteil S."/>
            <person name="Calhoun S."/>
            <person name="Kuo A."/>
            <person name="Mondo S."/>
            <person name="Pangilinan J."/>
            <person name="Riley R."/>
            <person name="Labutti K."/>
            <person name="Andreopoulos B."/>
            <person name="Lipzen A."/>
            <person name="Chen C."/>
            <person name="Yanf M."/>
            <person name="Daum C."/>
            <person name="Ng V."/>
            <person name="Clum A."/>
            <person name="Steindorff A."/>
            <person name="Ohm R."/>
            <person name="Martin F."/>
            <person name="Silar P."/>
            <person name="Natvig D."/>
            <person name="Lalanne C."/>
            <person name="Gautier V."/>
            <person name="Ament-Velasquez S.L."/>
            <person name="Kruys A."/>
            <person name="Hutchinson M.I."/>
            <person name="Powell A.J."/>
            <person name="Barry K."/>
            <person name="Miller A.N."/>
            <person name="Grigoriev I.V."/>
            <person name="Debuchy R."/>
            <person name="Gladieux P."/>
            <person name="Thoren M.H."/>
            <person name="Johannesson H."/>
        </authorList>
    </citation>
    <scope>NUCLEOTIDE SEQUENCE</scope>
    <source>
        <strain evidence="14">SMH4131-1</strain>
    </source>
</reference>
<comment type="subcellular location">
    <subcellularLocation>
        <location evidence="2">Nucleus</location>
        <location evidence="2">Nucleolus</location>
    </subcellularLocation>
</comment>
<dbReference type="Gene3D" id="3.40.50.300">
    <property type="entry name" value="P-loop containing nucleotide triphosphate hydrolases"/>
    <property type="match status" value="1"/>
</dbReference>
<evidence type="ECO:0000256" key="1">
    <source>
        <dbReference type="ARBA" id="ARBA00003798"/>
    </source>
</evidence>
<dbReference type="PANTHER" id="PTHR12755">
    <property type="entry name" value="CLEAVAGE/POLYADENYLATION FACTOR IA SUBUNIT CLP1P"/>
    <property type="match status" value="1"/>
</dbReference>
<evidence type="ECO:0000256" key="2">
    <source>
        <dbReference type="ARBA" id="ARBA00004604"/>
    </source>
</evidence>
<organism evidence="14 15">
    <name type="scientific">Cercophora scortea</name>
    <dbReference type="NCBI Taxonomy" id="314031"/>
    <lineage>
        <taxon>Eukaryota</taxon>
        <taxon>Fungi</taxon>
        <taxon>Dikarya</taxon>
        <taxon>Ascomycota</taxon>
        <taxon>Pezizomycotina</taxon>
        <taxon>Sordariomycetes</taxon>
        <taxon>Sordariomycetidae</taxon>
        <taxon>Sordariales</taxon>
        <taxon>Lasiosphaeriaceae</taxon>
        <taxon>Cercophora</taxon>
    </lineage>
</organism>
<evidence type="ECO:0000256" key="11">
    <source>
        <dbReference type="ARBA" id="ARBA00023242"/>
    </source>
</evidence>
<name>A0AAE0M618_9PEZI</name>
<keyword evidence="8" id="KW-0547">Nucleotide-binding</keyword>
<keyword evidence="9" id="KW-0418">Kinase</keyword>
<dbReference type="Proteomes" id="UP001286456">
    <property type="component" value="Unassembled WGS sequence"/>
</dbReference>
<evidence type="ECO:0000313" key="14">
    <source>
        <dbReference type="EMBL" id="KAK3319893.1"/>
    </source>
</evidence>
<sequence length="592" mass="64790">MAGAVFFASDKIHWVHAPYCHALPVIRATASNTVIELHPHPAARGLRQLAKLNPAFGKLWNESIDKIDSTFEIMYTSEDAPKKAILQQLVSPAEWNKKLAGIIASKQKRTPIIFVCGPKSSGKSTFGRLLANRLVTDQNDSGRKPWSSVLVLDLDPGQPEYGPPGVISLNKISVPTLSPPFCHPTLDPTHSQLRAHAIASVSPALDPEHFVECALDLLSTYRRSINAKHPLVINTPGWIQGTGLDLLAEMVKEMRPTEVIYMSQDGPDETVDSLKSACGTSVPFTTLPSQPSENTPRTALHLRTMQTMSYFHLDWASLAGAYQTWNPTPLTELRPWRVRYSGGADRGFIGILFYDHQPAPDLITEAVNGMILALVRVESKAAFRDLINQDSPDSAYAEGPQPEGGDPAGSGSSPSRNSITRSTEGIPLIQNPQGRTLSPRHSRMLGLVLVRGVDTARGELQLLTPLPAEVLIEAGGELVLVAGKFDTPSWAYAEELHRKAAGGAAVVVPIEEDEVDGQVVEEESGSGSDEEEGEEEEEEEEEEEQESRRDVGKTVEASQTEMEIPWAEMLHGNQKRSVGSRVWRVRRDLGRN</sequence>
<dbReference type="Pfam" id="PF16575">
    <property type="entry name" value="CLP1_P"/>
    <property type="match status" value="1"/>
</dbReference>
<accession>A0AAE0M618</accession>
<evidence type="ECO:0000259" key="13">
    <source>
        <dbReference type="Pfam" id="PF16575"/>
    </source>
</evidence>
<keyword evidence="10" id="KW-0067">ATP-binding</keyword>
<evidence type="ECO:0000256" key="9">
    <source>
        <dbReference type="ARBA" id="ARBA00022777"/>
    </source>
</evidence>
<evidence type="ECO:0000256" key="6">
    <source>
        <dbReference type="ARBA" id="ARBA00022552"/>
    </source>
</evidence>
<keyword evidence="15" id="KW-1185">Reference proteome</keyword>
<evidence type="ECO:0000256" key="3">
    <source>
        <dbReference type="ARBA" id="ARBA00011003"/>
    </source>
</evidence>
<evidence type="ECO:0000256" key="7">
    <source>
        <dbReference type="ARBA" id="ARBA00022679"/>
    </source>
</evidence>
<evidence type="ECO:0000256" key="5">
    <source>
        <dbReference type="ARBA" id="ARBA00019824"/>
    </source>
</evidence>
<protein>
    <recommendedName>
        <fullName evidence="5">Polynucleotide 5'-hydroxyl-kinase GRC3</fullName>
    </recommendedName>
    <alternativeName>
        <fullName evidence="4">Polynucleotide 5'-hydroxyl-kinase grc3</fullName>
    </alternativeName>
</protein>
<feature type="domain" description="Clp1 P-loop" evidence="13">
    <location>
        <begin position="117"/>
        <end position="312"/>
    </location>
</feature>
<dbReference type="InterPro" id="IPR027417">
    <property type="entry name" value="P-loop_NTPase"/>
</dbReference>
<dbReference type="GO" id="GO:0000448">
    <property type="term" value="P:cleavage in ITS2 between 5.8S rRNA and LSU-rRNA of tricistronic rRNA transcript (SSU-rRNA, 5.8S rRNA, LSU-rRNA)"/>
    <property type="evidence" value="ECO:0007669"/>
    <property type="project" value="TreeGrafter"/>
</dbReference>
<dbReference type="EMBL" id="JAUEPO010000006">
    <property type="protein sequence ID" value="KAK3319893.1"/>
    <property type="molecule type" value="Genomic_DNA"/>
</dbReference>
<evidence type="ECO:0000256" key="10">
    <source>
        <dbReference type="ARBA" id="ARBA00022840"/>
    </source>
</evidence>
<feature type="region of interest" description="Disordered" evidence="12">
    <location>
        <begin position="512"/>
        <end position="579"/>
    </location>
</feature>
<comment type="similarity">
    <text evidence="3">Belongs to the Clp1 family. NOL9/GRC3 subfamily.</text>
</comment>
<evidence type="ECO:0000256" key="4">
    <source>
        <dbReference type="ARBA" id="ARBA00018706"/>
    </source>
</evidence>
<evidence type="ECO:0000313" key="15">
    <source>
        <dbReference type="Proteomes" id="UP001286456"/>
    </source>
</evidence>
<gene>
    <name evidence="14" type="ORF">B0T19DRAFT_274100</name>
</gene>
<keyword evidence="6" id="KW-0698">rRNA processing</keyword>